<evidence type="ECO:0000313" key="4">
    <source>
        <dbReference type="EMBL" id="CAG5087988.1"/>
    </source>
</evidence>
<dbReference type="InterPro" id="IPR050541">
    <property type="entry name" value="LRR_TM_domain-containing"/>
</dbReference>
<keyword evidence="1" id="KW-0433">Leucine-rich repeat</keyword>
<dbReference type="EMBL" id="OU015568">
    <property type="protein sequence ID" value="CAG5087988.1"/>
    <property type="molecule type" value="Genomic_DNA"/>
</dbReference>
<dbReference type="Pfam" id="PF13855">
    <property type="entry name" value="LRR_8"/>
    <property type="match status" value="1"/>
</dbReference>
<dbReference type="SUPFAM" id="SSF52058">
    <property type="entry name" value="L domain-like"/>
    <property type="match status" value="1"/>
</dbReference>
<dbReference type="Proteomes" id="UP001158576">
    <property type="component" value="Chromosome PAR"/>
</dbReference>
<reference evidence="4 5" key="1">
    <citation type="submission" date="2021-04" db="EMBL/GenBank/DDBJ databases">
        <authorList>
            <person name="Bliznina A."/>
        </authorList>
    </citation>
    <scope>NUCLEOTIDE SEQUENCE [LARGE SCALE GENOMIC DNA]</scope>
</reference>
<organism evidence="4 5">
    <name type="scientific">Oikopleura dioica</name>
    <name type="common">Tunicate</name>
    <dbReference type="NCBI Taxonomy" id="34765"/>
    <lineage>
        <taxon>Eukaryota</taxon>
        <taxon>Metazoa</taxon>
        <taxon>Chordata</taxon>
        <taxon>Tunicata</taxon>
        <taxon>Appendicularia</taxon>
        <taxon>Copelata</taxon>
        <taxon>Oikopleuridae</taxon>
        <taxon>Oikopleura</taxon>
    </lineage>
</organism>
<evidence type="ECO:0000256" key="3">
    <source>
        <dbReference type="ARBA" id="ARBA00022737"/>
    </source>
</evidence>
<protein>
    <submittedName>
        <fullName evidence="4">Oidioi.mRNA.OKI2018_I69.PAR.g11692.t1.cds</fullName>
    </submittedName>
</protein>
<dbReference type="InterPro" id="IPR001611">
    <property type="entry name" value="Leu-rich_rpt"/>
</dbReference>
<evidence type="ECO:0000313" key="5">
    <source>
        <dbReference type="Proteomes" id="UP001158576"/>
    </source>
</evidence>
<name>A0ABN7S3M8_OIKDI</name>
<keyword evidence="3" id="KW-0677">Repeat</keyword>
<accession>A0ABN7S3M8</accession>
<dbReference type="Gene3D" id="3.80.10.10">
    <property type="entry name" value="Ribonuclease Inhibitor"/>
    <property type="match status" value="1"/>
</dbReference>
<dbReference type="PANTHER" id="PTHR24369:SF210">
    <property type="entry name" value="CHAOPTIN-RELATED"/>
    <property type="match status" value="1"/>
</dbReference>
<gene>
    <name evidence="4" type="ORF">OKIOD_LOCUS3250</name>
</gene>
<evidence type="ECO:0000256" key="1">
    <source>
        <dbReference type="ARBA" id="ARBA00022614"/>
    </source>
</evidence>
<proteinExistence type="predicted"/>
<dbReference type="PANTHER" id="PTHR24369">
    <property type="entry name" value="ANTIGEN BSP, PUTATIVE-RELATED"/>
    <property type="match status" value="1"/>
</dbReference>
<sequence length="379" mass="42583">MIAKRRTAVEGPEIRFPFIRSTSIEVEIGEVKDGEIRLKVTPEVEITSSDTNHLTLITEPATEYAVTVFVVLDQERDIQTSEMTRIVRSSPSPEELDVQVSMVDGKFDVNVNGMDDAESYNIDVISDRAGETQLSGSIRSFSVAENHATLEDMELSRKDSLTFYVAAKMGRSSAGEVRETDAIAIETPFRLCNWVEEESRLSCTGKDDLRSQILTWSVIGDRVQVNVKDIGQTDIACDLVKVLNVDNNLLNGVELKSFLSKFKNVERLNASKNRISSLPYDTFMNTPKLWKINLSENFIETFHKDTFIFTQALQVLDVSNNPLAFCGLGIGHLRTLESKLRILDLRATNFPAKLEGHWNALMLYYDVGEAPRIIHQEGI</sequence>
<keyword evidence="5" id="KW-1185">Reference proteome</keyword>
<dbReference type="InterPro" id="IPR032675">
    <property type="entry name" value="LRR_dom_sf"/>
</dbReference>
<keyword evidence="2" id="KW-0732">Signal</keyword>
<evidence type="ECO:0000256" key="2">
    <source>
        <dbReference type="ARBA" id="ARBA00022729"/>
    </source>
</evidence>